<reference evidence="3" key="1">
    <citation type="journal article" date="2019" name="Int. J. Syst. Evol. Microbiol.">
        <title>The Global Catalogue of Microorganisms (GCM) 10K type strain sequencing project: providing services to taxonomists for standard genome sequencing and annotation.</title>
        <authorList>
            <consortium name="The Broad Institute Genomics Platform"/>
            <consortium name="The Broad Institute Genome Sequencing Center for Infectious Disease"/>
            <person name="Wu L."/>
            <person name="Ma J."/>
        </authorList>
    </citation>
    <scope>NUCLEOTIDE SEQUENCE [LARGE SCALE GENOMIC DNA]</scope>
    <source>
        <strain evidence="3">KCTC 12848</strain>
    </source>
</reference>
<keyword evidence="3" id="KW-1185">Reference proteome</keyword>
<organism evidence="2 3">
    <name type="scientific">Microbulbifer halophilus</name>
    <dbReference type="NCBI Taxonomy" id="453963"/>
    <lineage>
        <taxon>Bacteria</taxon>
        <taxon>Pseudomonadati</taxon>
        <taxon>Pseudomonadota</taxon>
        <taxon>Gammaproteobacteria</taxon>
        <taxon>Cellvibrionales</taxon>
        <taxon>Microbulbiferaceae</taxon>
        <taxon>Microbulbifer</taxon>
    </lineage>
</organism>
<proteinExistence type="predicted"/>
<sequence length="82" mass="9200">MERDRQRTALEAPFAGSVSRRCREPSERVSANQVVLEIISERRGFEIVTSVPENLIDQLDLERRHSIALPALDAADIPPHPA</sequence>
<accession>A0ABW5EDY6</accession>
<dbReference type="RefSeq" id="WP_265721317.1">
    <property type="nucleotide sequence ID" value="NZ_JAPIVK010000010.1"/>
</dbReference>
<feature type="region of interest" description="Disordered" evidence="1">
    <location>
        <begin position="1"/>
        <end position="23"/>
    </location>
</feature>
<evidence type="ECO:0000256" key="1">
    <source>
        <dbReference type="SAM" id="MobiDB-lite"/>
    </source>
</evidence>
<evidence type="ECO:0000313" key="3">
    <source>
        <dbReference type="Proteomes" id="UP001597425"/>
    </source>
</evidence>
<evidence type="ECO:0000313" key="2">
    <source>
        <dbReference type="EMBL" id="MFD2311672.1"/>
    </source>
</evidence>
<comment type="caution">
    <text evidence="2">The sequence shown here is derived from an EMBL/GenBank/DDBJ whole genome shotgun (WGS) entry which is preliminary data.</text>
</comment>
<dbReference type="Proteomes" id="UP001597425">
    <property type="component" value="Unassembled WGS sequence"/>
</dbReference>
<dbReference type="EMBL" id="JBHUJD010000021">
    <property type="protein sequence ID" value="MFD2311672.1"/>
    <property type="molecule type" value="Genomic_DNA"/>
</dbReference>
<gene>
    <name evidence="2" type="ORF">ACFSKX_14690</name>
</gene>
<name>A0ABW5EDY6_9GAMM</name>
<protein>
    <submittedName>
        <fullName evidence="2">HlyD family efflux transporter periplasmic adaptor subunit</fullName>
    </submittedName>
</protein>